<dbReference type="PANTHER" id="PTHR30336:SF6">
    <property type="entry name" value="INTEGRAL MEMBRANE PROTEIN"/>
    <property type="match status" value="1"/>
</dbReference>
<dbReference type="InterPro" id="IPR051599">
    <property type="entry name" value="Cell_Envelope_Assoc"/>
</dbReference>
<dbReference type="InterPro" id="IPR003848">
    <property type="entry name" value="DUF218"/>
</dbReference>
<dbReference type="PANTHER" id="PTHR30336">
    <property type="entry name" value="INNER MEMBRANE PROTEIN, PROBABLE PERMEASE"/>
    <property type="match status" value="1"/>
</dbReference>
<feature type="chain" id="PRO_5021003972" evidence="1">
    <location>
        <begin position="23"/>
        <end position="214"/>
    </location>
</feature>
<keyword evidence="1" id="KW-0732">Signal</keyword>
<comment type="caution">
    <text evidence="3">The sequence shown here is derived from an EMBL/GenBank/DDBJ whole genome shotgun (WGS) entry which is preliminary data.</text>
</comment>
<gene>
    <name evidence="3" type="ORF">EWM59_06120</name>
</gene>
<evidence type="ECO:0000256" key="1">
    <source>
        <dbReference type="SAM" id="SignalP"/>
    </source>
</evidence>
<dbReference type="Pfam" id="PF02698">
    <property type="entry name" value="DUF218"/>
    <property type="match status" value="1"/>
</dbReference>
<dbReference type="EMBL" id="SEWF01000006">
    <property type="protein sequence ID" value="RYU96741.1"/>
    <property type="molecule type" value="Genomic_DNA"/>
</dbReference>
<protein>
    <submittedName>
        <fullName evidence="3">Vancomycin high temperature exclusion protein</fullName>
    </submittedName>
</protein>
<proteinExistence type="predicted"/>
<feature type="domain" description="DUF218" evidence="2">
    <location>
        <begin position="54"/>
        <end position="168"/>
    </location>
</feature>
<dbReference type="AlphaFoldDB" id="A0A4Q5M359"/>
<reference evidence="3 4" key="1">
    <citation type="submission" date="2019-02" db="EMBL/GenBank/DDBJ databases">
        <title>Bacterial novel species Emticicia sp. 17J42-9 isolated from soil.</title>
        <authorList>
            <person name="Jung H.-Y."/>
        </authorList>
    </citation>
    <scope>NUCLEOTIDE SEQUENCE [LARGE SCALE GENOMIC DNA]</scope>
    <source>
        <strain evidence="3 4">17J42-9</strain>
    </source>
</reference>
<sequence length="214" mass="24278">MKKKKKLIILSLILLLILSVSAIFVCDALIKKHATGKLYSTVNDVPYRKVGLLLGTGKYTKRPGSFNPYYVNRIKAATELLKAGKIKYLIISGDNGRQEYNEPEMMREDLMKASIDSTRLYLDYAGFRTFDSMVRLKEVFGQDSVTVISQLFHNERALYIASKEGIAAYGFNAKDRPGGEGFYLREKLARVKVFVDYLISTKPKFLGKKIELPE</sequence>
<evidence type="ECO:0000259" key="2">
    <source>
        <dbReference type="Pfam" id="PF02698"/>
    </source>
</evidence>
<dbReference type="GO" id="GO:0005886">
    <property type="term" value="C:plasma membrane"/>
    <property type="evidence" value="ECO:0007669"/>
    <property type="project" value="TreeGrafter"/>
</dbReference>
<organism evidence="3 4">
    <name type="scientific">Emticicia agri</name>
    <dbReference type="NCBI Taxonomy" id="2492393"/>
    <lineage>
        <taxon>Bacteria</taxon>
        <taxon>Pseudomonadati</taxon>
        <taxon>Bacteroidota</taxon>
        <taxon>Cytophagia</taxon>
        <taxon>Cytophagales</taxon>
        <taxon>Leadbetterellaceae</taxon>
        <taxon>Emticicia</taxon>
    </lineage>
</organism>
<dbReference type="Proteomes" id="UP000293162">
    <property type="component" value="Unassembled WGS sequence"/>
</dbReference>
<accession>A0A4Q5M359</accession>
<keyword evidence="4" id="KW-1185">Reference proteome</keyword>
<evidence type="ECO:0000313" key="4">
    <source>
        <dbReference type="Proteomes" id="UP000293162"/>
    </source>
</evidence>
<name>A0A4Q5M359_9BACT</name>
<dbReference type="CDD" id="cd06259">
    <property type="entry name" value="YdcF-like"/>
    <property type="match status" value="1"/>
</dbReference>
<dbReference type="OrthoDB" id="9782395at2"/>
<evidence type="ECO:0000313" key="3">
    <source>
        <dbReference type="EMBL" id="RYU96741.1"/>
    </source>
</evidence>
<feature type="signal peptide" evidence="1">
    <location>
        <begin position="1"/>
        <end position="22"/>
    </location>
</feature>